<gene>
    <name evidence="1" type="ORF">WICMUC_001188</name>
</gene>
<evidence type="ECO:0000313" key="1">
    <source>
        <dbReference type="EMBL" id="KAH3679177.1"/>
    </source>
</evidence>
<reference evidence="1" key="1">
    <citation type="journal article" date="2021" name="Open Biol.">
        <title>Shared evolutionary footprints suggest mitochondrial oxidative damage underlies multiple complex I losses in fungi.</title>
        <authorList>
            <person name="Schikora-Tamarit M.A."/>
            <person name="Marcet-Houben M."/>
            <person name="Nosek J."/>
            <person name="Gabaldon T."/>
        </authorList>
    </citation>
    <scope>NUCLEOTIDE SEQUENCE</scope>
    <source>
        <strain evidence="1">CBS6341</strain>
    </source>
</reference>
<comment type="caution">
    <text evidence="1">The sequence shown here is derived from an EMBL/GenBank/DDBJ whole genome shotgun (WGS) entry which is preliminary data.</text>
</comment>
<sequence length="142" mass="16421">MSHHWEKSSIPYFVVIKDQSEINVGDDTTLEIKSKNIYPNIQFIFKDDEQYDTINDNSEEDSIIVELDSTGSKIINTVSKSPYYQVIDKHIKDKNLTKTIELHTTTSILSNFDRIAPDNDIKKIENLIQLFKSRNEQLSKAV</sequence>
<dbReference type="OrthoDB" id="3980068at2759"/>
<name>A0A9P8PW00_9ASCO</name>
<dbReference type="GO" id="GO:0006914">
    <property type="term" value="P:autophagy"/>
    <property type="evidence" value="ECO:0007669"/>
    <property type="project" value="InterPro"/>
</dbReference>
<dbReference type="EMBL" id="JAEUBF010000389">
    <property type="protein sequence ID" value="KAH3679177.1"/>
    <property type="molecule type" value="Genomic_DNA"/>
</dbReference>
<accession>A0A9P8PW00</accession>
<protein>
    <submittedName>
        <fullName evidence="1">Uncharacterized protein</fullName>
    </submittedName>
</protein>
<dbReference type="Gene3D" id="2.60.270.60">
    <property type="match status" value="1"/>
</dbReference>
<proteinExistence type="predicted"/>
<evidence type="ECO:0000313" key="2">
    <source>
        <dbReference type="Proteomes" id="UP000769528"/>
    </source>
</evidence>
<organism evidence="1 2">
    <name type="scientific">Wickerhamomyces mucosus</name>
    <dbReference type="NCBI Taxonomy" id="1378264"/>
    <lineage>
        <taxon>Eukaryota</taxon>
        <taxon>Fungi</taxon>
        <taxon>Dikarya</taxon>
        <taxon>Ascomycota</taxon>
        <taxon>Saccharomycotina</taxon>
        <taxon>Saccharomycetes</taxon>
        <taxon>Phaffomycetales</taxon>
        <taxon>Wickerhamomycetaceae</taxon>
        <taxon>Wickerhamomyces</taxon>
    </lineage>
</organism>
<dbReference type="Proteomes" id="UP000769528">
    <property type="component" value="Unassembled WGS sequence"/>
</dbReference>
<dbReference type="AlphaFoldDB" id="A0A9P8PW00"/>
<dbReference type="InterPro" id="IPR018621">
    <property type="entry name" value="Atg31"/>
</dbReference>
<keyword evidence="2" id="KW-1185">Reference proteome</keyword>
<reference evidence="1" key="2">
    <citation type="submission" date="2021-01" db="EMBL/GenBank/DDBJ databases">
        <authorList>
            <person name="Schikora-Tamarit M.A."/>
        </authorList>
    </citation>
    <scope>NUCLEOTIDE SEQUENCE</scope>
    <source>
        <strain evidence="1">CBS6341</strain>
    </source>
</reference>
<dbReference type="GO" id="GO:0000407">
    <property type="term" value="C:phagophore assembly site"/>
    <property type="evidence" value="ECO:0007669"/>
    <property type="project" value="InterPro"/>
</dbReference>
<dbReference type="Pfam" id="PF09795">
    <property type="entry name" value="ATG31"/>
    <property type="match status" value="1"/>
</dbReference>